<comment type="caution">
    <text evidence="1">The sequence shown here is derived from an EMBL/GenBank/DDBJ whole genome shotgun (WGS) entry which is preliminary data.</text>
</comment>
<reference evidence="1 2" key="1">
    <citation type="journal article" date="2019" name="Int. J. Syst. Evol. Microbiol.">
        <title>The Global Catalogue of Microorganisms (GCM) 10K type strain sequencing project: providing services to taxonomists for standard genome sequencing and annotation.</title>
        <authorList>
            <consortium name="The Broad Institute Genomics Platform"/>
            <consortium name="The Broad Institute Genome Sequencing Center for Infectious Disease"/>
            <person name="Wu L."/>
            <person name="Ma J."/>
        </authorList>
    </citation>
    <scope>NUCLEOTIDE SEQUENCE [LARGE SCALE GENOMIC DNA]</scope>
    <source>
        <strain evidence="1 2">JCM 4316</strain>
    </source>
</reference>
<protein>
    <submittedName>
        <fullName evidence="1">Uncharacterized protein</fullName>
    </submittedName>
</protein>
<name>A0ABN3HEC0_9ACTN</name>
<accession>A0ABN3HEC0</accession>
<evidence type="ECO:0000313" key="2">
    <source>
        <dbReference type="Proteomes" id="UP001500253"/>
    </source>
</evidence>
<evidence type="ECO:0000313" key="1">
    <source>
        <dbReference type="EMBL" id="GAA2377711.1"/>
    </source>
</evidence>
<sequence>MDGVLSGNIASVPRLPLVPEQLHARRHFRSRRSQTRMPVEARRELCGTRVVPRESYVQVSTVR</sequence>
<gene>
    <name evidence="1" type="ORF">GCM10010246_85020</name>
</gene>
<keyword evidence="2" id="KW-1185">Reference proteome</keyword>
<organism evidence="1 2">
    <name type="scientific">Streptomyces cuspidosporus</name>
    <dbReference type="NCBI Taxonomy" id="66882"/>
    <lineage>
        <taxon>Bacteria</taxon>
        <taxon>Bacillati</taxon>
        <taxon>Actinomycetota</taxon>
        <taxon>Actinomycetes</taxon>
        <taxon>Kitasatosporales</taxon>
        <taxon>Streptomycetaceae</taxon>
        <taxon>Streptomyces</taxon>
    </lineage>
</organism>
<dbReference type="EMBL" id="BAAASD010000124">
    <property type="protein sequence ID" value="GAA2377711.1"/>
    <property type="molecule type" value="Genomic_DNA"/>
</dbReference>
<proteinExistence type="predicted"/>
<dbReference type="Proteomes" id="UP001500253">
    <property type="component" value="Unassembled WGS sequence"/>
</dbReference>